<name>D9PI60_9ZZZZ</name>
<reference evidence="1" key="1">
    <citation type="submission" date="2010-07" db="EMBL/GenBank/DDBJ databases">
        <authorList>
            <consortium name="CONSOLIDER consortium CSD2007-00005"/>
            <person name="Guazzaroni M.-E."/>
            <person name="Richter M."/>
            <person name="Garcia-Salamanca A."/>
            <person name="Yarza P."/>
            <person name="Ferrer M."/>
        </authorList>
    </citation>
    <scope>NUCLEOTIDE SEQUENCE</scope>
</reference>
<dbReference type="GO" id="GO:0030246">
    <property type="term" value="F:carbohydrate binding"/>
    <property type="evidence" value="ECO:0007669"/>
    <property type="project" value="InterPro"/>
</dbReference>
<dbReference type="InterPro" id="IPR013784">
    <property type="entry name" value="Carb-bd-like_fold"/>
</dbReference>
<dbReference type="AlphaFoldDB" id="D9PI60"/>
<dbReference type="GO" id="GO:0008237">
    <property type="term" value="F:metallopeptidase activity"/>
    <property type="evidence" value="ECO:0007669"/>
    <property type="project" value="InterPro"/>
</dbReference>
<protein>
    <submittedName>
        <fullName evidence="1">Secreted protein</fullName>
    </submittedName>
</protein>
<reference evidence="1" key="2">
    <citation type="journal article" date="2011" name="Microb. Ecol.">
        <title>Taxonomic and Functional Metagenomic Profiling of the Microbial Community in the Anoxic Sediment of a Sub-saline Shallow Lake (Laguna de Carrizo, Central Spain).</title>
        <authorList>
            <person name="Ferrer M."/>
            <person name="Guazzaroni M.E."/>
            <person name="Richter M."/>
            <person name="Garcia-Salamanca A."/>
            <person name="Yarza P."/>
            <person name="Suarez-Suarez A."/>
            <person name="Solano J."/>
            <person name="Alcaide M."/>
            <person name="van Dillewijn P."/>
            <person name="Molina-Henares M.A."/>
            <person name="Lopez-Cortes N."/>
            <person name="Al-Ramahi Y."/>
            <person name="Guerrero C."/>
            <person name="Acosta A."/>
            <person name="de Eugenio L.I."/>
            <person name="Martinez V."/>
            <person name="Marques S."/>
            <person name="Rojo F."/>
            <person name="Santero E."/>
            <person name="Genilloud O."/>
            <person name="Perez-Perez J."/>
            <person name="Rossello-Mora R."/>
            <person name="Ramos J.L."/>
        </authorList>
    </citation>
    <scope>NUCLEOTIDE SEQUENCE</scope>
</reference>
<dbReference type="SUPFAM" id="SSF49452">
    <property type="entry name" value="Starch-binding domain-like"/>
    <property type="match status" value="1"/>
</dbReference>
<sequence>MIFSTAGKSNFTIFLAGLLIVCAAARADQPRGWQNLAEQVNTAGAIVHGKIISGESRFEHGRIYTYYRAGVVETLKGGADGEITLRVPGGVVGVVAYIVPGAPEFTFKQEDVLFLRLAGDGAWELDGLNSAVFTVSRDGDGPGYVASAGLPAGPVLASDGHLATLPRRLPLEDFKTLIRHIQGKESSTESGLFQIPARSTASTGKIKEKKEVTKLAAGNVQAGYSRILQRPVDIFWDLDRDYGPVAGGRVRWYFNPDSIDGKSAFGATSGEVLEAVQWSFAQWNDVPTARIEYEYAGNRTDISDNKLDLVNLITFADSEYTVGIQRDAIASARPFALARRTYVGPEGLDFDLDGRIDFPDFPPGVWEAGTIIDCDIRWDAGGPDADLDFAVDGAPGALSVQGVLIHEQGHLAGLAHSPIRDMARLFDSRNRTPSMFSIAIPNPPDRSANIMTSLEFDDRLSLSLLYPTASFQSEFGALAGRVESGIDGQPVRGNFVAALSAPSGAPYANLNDAYSRASISAGVFTDQQGAFSIPGLPPGSYVLALQPLDDDPTGTNSQAFNTLVSRFGDVNFIWDEFYNGAAESALEDDPWAAEPVAVAAGATVGNLKIVSNFYPAGRKSLRRLFGERDFYVAVNQLANPFSPVSSSQHLAARKLPQIFEPPYEIVSAVADFATLTAPPEGTQVVWPEIILAVSDPANPSRPWLEHPLAVVRNFAGNGTLLSSDPLPFAYPVTVNDTGALWLAVRSPDNRFNAYHNIDVLGVGQGELQVDESFISFDGGATFASVMDYGISWRMGVVVQGLNERVPLAEPVLVESDRLGSGGRIRLHFNRIRTLGGELVQDGPRISLRHTYNAPVYPDGSAFNFVSASGEPGKVDFTLVRRFATGDSSAWRVTGFGRNARGDSLVGAVTPLTAGAIDLGGWLMASRVSGYSVSALDGLYSGRFEKLSPAVLDLVESGGLLAGSLSWPAQALAAPDSTRVFSGEGGDTLVTMELPAANPSGFTLAVADSTGHSSEPLVLGLGYDPNEPNQRLGDATPIFPAYGYPRVRNSRNAIRGTIFATADEDDSDWFRFPVHRGDSVVIPGNS</sequence>
<dbReference type="EMBL" id="ADZX01000411">
    <property type="protein sequence ID" value="EFK96756.1"/>
    <property type="molecule type" value="Genomic_DNA"/>
</dbReference>
<gene>
    <name evidence="1" type="ORF">LDC_1216</name>
</gene>
<dbReference type="SUPFAM" id="SSF55486">
    <property type="entry name" value="Metalloproteases ('zincins'), catalytic domain"/>
    <property type="match status" value="1"/>
</dbReference>
<dbReference type="InterPro" id="IPR024079">
    <property type="entry name" value="MetalloPept_cat_dom_sf"/>
</dbReference>
<proteinExistence type="predicted"/>
<evidence type="ECO:0000313" key="1">
    <source>
        <dbReference type="EMBL" id="EFK96756.1"/>
    </source>
</evidence>
<dbReference type="Gene3D" id="3.40.390.10">
    <property type="entry name" value="Collagenase (Catalytic Domain)"/>
    <property type="match status" value="1"/>
</dbReference>
<comment type="caution">
    <text evidence="1">The sequence shown here is derived from an EMBL/GenBank/DDBJ whole genome shotgun (WGS) entry which is preliminary data.</text>
</comment>
<organism evidence="1">
    <name type="scientific">sediment metagenome</name>
    <dbReference type="NCBI Taxonomy" id="749907"/>
    <lineage>
        <taxon>unclassified sequences</taxon>
        <taxon>metagenomes</taxon>
        <taxon>ecological metagenomes</taxon>
    </lineage>
</organism>
<accession>D9PI60</accession>